<sequence length="645" mass="70806">MEIQATDEIHDCMIKLRVNPEKRREKVYIGCGSGFGGDRPLAALKLLQRVKELNYLVLECLAERTLADRYKVMVSGGDGYDSQISDWMHMLLPLALERGTCIITNMGAIDPLGAQEKVLEIASRLGLDVSVAVAYEVSAAHLDSGSSPGKSYTMEGGISTYLGAAPIVFCLEKCEPNVIITSRIADAALFLAPMVYELGWNWDDFNQLAQGSLAGHLLECGCQLTGGYFMHPGDKYRDMSFLQLLELSLPYAEISFDGKVCVAKAEGSGGVLNFSTCSQQLLYEIGDPGAYVTPDVVINLLDVSFLPLSSCRIFCAGARPSSEPVPDKLLQLVPKDCGWKGWGEISYGGYECVRRAKAAEFLVRSWMEEVFSGSGQHILSYIVGLDSLKATSIDGNASTCTTSEDIRLRMDGLFELKEHAVQFSREFTALYTNGPAGGGGINTGYKREIVLEKRLVNRQQVFWKTGVKWTGGYKPHDTGIDPDENPTPMFSLPTMTEVETDNSSTEILSPDIYSYPAPSGVKIPLYNVAHSRAGDKGNDINFSIIPHFPPDIERLKLVITTEWVKTVVSSLLKSSSFPDSQATNKTDKWVDENVKVEIYEVKGIQSLNVVVRNILDGGVNCSRRIDRHGKTISDLILCQQVVLPP</sequence>
<name>A0AAD7PNS1_QUISA</name>
<comment type="caution">
    <text evidence="3">The sequence shown here is derived from an EMBL/GenBank/DDBJ whole genome shotgun (WGS) entry which is preliminary data.</text>
</comment>
<proteinExistence type="predicted"/>
<accession>A0AAD7PNS1</accession>
<dbReference type="PANTHER" id="PTHR47472">
    <property type="entry name" value="PROPIONYL-COA CARBOXYLASE"/>
    <property type="match status" value="1"/>
</dbReference>
<keyword evidence="4" id="KW-1185">Reference proteome</keyword>
<protein>
    <submittedName>
        <fullName evidence="3">Propionyl-CoA carboxylase</fullName>
    </submittedName>
</protein>
<feature type="domain" description="AtuA-like ferredoxin-fold" evidence="2">
    <location>
        <begin position="523"/>
        <end position="641"/>
    </location>
</feature>
<dbReference type="Proteomes" id="UP001163823">
    <property type="component" value="Chromosome 7"/>
</dbReference>
<evidence type="ECO:0000313" key="4">
    <source>
        <dbReference type="Proteomes" id="UP001163823"/>
    </source>
</evidence>
<feature type="domain" description="Acyclic terpene utilisation N-terminal" evidence="1">
    <location>
        <begin position="27"/>
        <end position="461"/>
    </location>
</feature>
<dbReference type="PANTHER" id="PTHR47472:SF1">
    <property type="entry name" value="DUF1446-DOMAIN-CONTAINING PROTEIN"/>
    <property type="match status" value="1"/>
</dbReference>
<dbReference type="InterPro" id="IPR010839">
    <property type="entry name" value="AtuA_N"/>
</dbReference>
<dbReference type="EMBL" id="JARAOO010000007">
    <property type="protein sequence ID" value="KAJ7962353.1"/>
    <property type="molecule type" value="Genomic_DNA"/>
</dbReference>
<evidence type="ECO:0000259" key="1">
    <source>
        <dbReference type="Pfam" id="PF07287"/>
    </source>
</evidence>
<organism evidence="3 4">
    <name type="scientific">Quillaja saponaria</name>
    <name type="common">Soap bark tree</name>
    <dbReference type="NCBI Taxonomy" id="32244"/>
    <lineage>
        <taxon>Eukaryota</taxon>
        <taxon>Viridiplantae</taxon>
        <taxon>Streptophyta</taxon>
        <taxon>Embryophyta</taxon>
        <taxon>Tracheophyta</taxon>
        <taxon>Spermatophyta</taxon>
        <taxon>Magnoliopsida</taxon>
        <taxon>eudicotyledons</taxon>
        <taxon>Gunneridae</taxon>
        <taxon>Pentapetalae</taxon>
        <taxon>rosids</taxon>
        <taxon>fabids</taxon>
        <taxon>Fabales</taxon>
        <taxon>Quillajaceae</taxon>
        <taxon>Quillaja</taxon>
    </lineage>
</organism>
<evidence type="ECO:0000313" key="3">
    <source>
        <dbReference type="EMBL" id="KAJ7962353.1"/>
    </source>
</evidence>
<dbReference type="Pfam" id="PF07287">
    <property type="entry name" value="AtuA"/>
    <property type="match status" value="1"/>
</dbReference>
<dbReference type="InterPro" id="IPR056362">
    <property type="entry name" value="AtuA-like_ferredoxin_dom"/>
</dbReference>
<dbReference type="AlphaFoldDB" id="A0AAD7PNS1"/>
<reference evidence="3" key="1">
    <citation type="journal article" date="2023" name="Science">
        <title>Elucidation of the pathway for biosynthesis of saponin adjuvants from the soapbark tree.</title>
        <authorList>
            <person name="Reed J."/>
            <person name="Orme A."/>
            <person name="El-Demerdash A."/>
            <person name="Owen C."/>
            <person name="Martin L.B.B."/>
            <person name="Misra R.C."/>
            <person name="Kikuchi S."/>
            <person name="Rejzek M."/>
            <person name="Martin A.C."/>
            <person name="Harkess A."/>
            <person name="Leebens-Mack J."/>
            <person name="Louveau T."/>
            <person name="Stephenson M.J."/>
            <person name="Osbourn A."/>
        </authorList>
    </citation>
    <scope>NUCLEOTIDE SEQUENCE</scope>
    <source>
        <strain evidence="3">S10</strain>
    </source>
</reference>
<gene>
    <name evidence="3" type="ORF">O6P43_017593</name>
</gene>
<evidence type="ECO:0000259" key="2">
    <source>
        <dbReference type="Pfam" id="PF23544"/>
    </source>
</evidence>
<dbReference type="KEGG" id="qsa:O6P43_017593"/>
<dbReference type="Pfam" id="PF23544">
    <property type="entry name" value="AtuA_ferredoxin"/>
    <property type="match status" value="1"/>
</dbReference>